<evidence type="ECO:0000313" key="1">
    <source>
        <dbReference type="EMBL" id="CEG42461.1"/>
    </source>
</evidence>
<keyword evidence="2" id="KW-1185">Reference proteome</keyword>
<dbReference type="OrthoDB" id="165998at2759"/>
<dbReference type="EMBL" id="CCYD01000645">
    <property type="protein sequence ID" value="CEG42461.1"/>
    <property type="molecule type" value="Genomic_DNA"/>
</dbReference>
<reference evidence="2" key="1">
    <citation type="submission" date="2014-09" db="EMBL/GenBank/DDBJ databases">
        <authorList>
            <person name="Sharma Rahul"/>
            <person name="Thines Marco"/>
        </authorList>
    </citation>
    <scope>NUCLEOTIDE SEQUENCE [LARGE SCALE GENOMIC DNA]</scope>
</reference>
<name>A0A0P1ALZ9_PLAHL</name>
<organism evidence="1 2">
    <name type="scientific">Plasmopara halstedii</name>
    <name type="common">Downy mildew of sunflower</name>
    <dbReference type="NCBI Taxonomy" id="4781"/>
    <lineage>
        <taxon>Eukaryota</taxon>
        <taxon>Sar</taxon>
        <taxon>Stramenopiles</taxon>
        <taxon>Oomycota</taxon>
        <taxon>Peronosporomycetes</taxon>
        <taxon>Peronosporales</taxon>
        <taxon>Peronosporaceae</taxon>
        <taxon>Plasmopara</taxon>
    </lineage>
</organism>
<protein>
    <submittedName>
        <fullName evidence="1">Uncharacterized protein</fullName>
    </submittedName>
</protein>
<accession>A0A0P1ALZ9</accession>
<dbReference type="Pfam" id="PF14223">
    <property type="entry name" value="Retrotran_gag_2"/>
    <property type="match status" value="1"/>
</dbReference>
<proteinExistence type="predicted"/>
<dbReference type="Proteomes" id="UP000054928">
    <property type="component" value="Unassembled WGS sequence"/>
</dbReference>
<dbReference type="GeneID" id="36407791"/>
<evidence type="ECO:0000313" key="2">
    <source>
        <dbReference type="Proteomes" id="UP000054928"/>
    </source>
</evidence>
<dbReference type="RefSeq" id="XP_024578830.1">
    <property type="nucleotide sequence ID" value="XM_024728343.1"/>
</dbReference>
<sequence>MRVALARNGLLTDVKGTKDESDITETWLVNDAKTMGIIDQGVEIHHQTKIWSASRALGAYGTLRDFYNRFTLHNRVTVTRRLRELKIESGTRIVEHLDAFAELVVNLQTTGERWINQDS</sequence>
<dbReference type="AlphaFoldDB" id="A0A0P1ALZ9"/>
<dbReference type="OMA" id="TGERWIN"/>